<gene>
    <name evidence="4" type="ORF">BDZ31_003648</name>
</gene>
<feature type="domain" description="DhaL" evidence="3">
    <location>
        <begin position="1"/>
        <end position="204"/>
    </location>
</feature>
<dbReference type="SMART" id="SM01120">
    <property type="entry name" value="Dak2"/>
    <property type="match status" value="1"/>
</dbReference>
<dbReference type="InterPro" id="IPR004007">
    <property type="entry name" value="DhaL_dom"/>
</dbReference>
<keyword evidence="2 4" id="KW-0418">Kinase</keyword>
<dbReference type="FunFam" id="1.25.40.340:FF:000002">
    <property type="entry name" value="Dihydroxyacetone kinase, L subunit"/>
    <property type="match status" value="1"/>
</dbReference>
<dbReference type="InterPro" id="IPR036117">
    <property type="entry name" value="DhaL_dom_sf"/>
</dbReference>
<dbReference type="GO" id="GO:0005829">
    <property type="term" value="C:cytosol"/>
    <property type="evidence" value="ECO:0007669"/>
    <property type="project" value="TreeGrafter"/>
</dbReference>
<dbReference type="PANTHER" id="PTHR28629:SF4">
    <property type="entry name" value="TRIOKINASE_FMN CYCLASE"/>
    <property type="match status" value="1"/>
</dbReference>
<dbReference type="AlphaFoldDB" id="A0A840II96"/>
<evidence type="ECO:0000259" key="3">
    <source>
        <dbReference type="PROSITE" id="PS51480"/>
    </source>
</evidence>
<dbReference type="EMBL" id="JACHNU010000006">
    <property type="protein sequence ID" value="MBB4664045.1"/>
    <property type="molecule type" value="Genomic_DNA"/>
</dbReference>
<sequence>MGVPDWMRMTAAVLERDRDRLNRLDADIGDGDHGANMARGFAAVVARMDGAPEDHPATELRAVGMTLLSTVGGAAGPLYGSFFIGMATALREAGPEPELGAPEWAAALSAAVAGVQRRGRAEPGDKTMVDALVPAREALDAAAADGASLADGLRAAAEAAERGALETIPLVARKGRASYLGERSAGHLDPGAASSALLLRAAAEAWGETR</sequence>
<dbReference type="EC" id="2.7.1.-" evidence="4"/>
<keyword evidence="1 4" id="KW-0808">Transferase</keyword>
<dbReference type="NCBIfam" id="TIGR02365">
    <property type="entry name" value="dha_L_ycgS"/>
    <property type="match status" value="1"/>
</dbReference>
<dbReference type="Proteomes" id="UP000585272">
    <property type="component" value="Unassembled WGS sequence"/>
</dbReference>
<accession>A0A840II96</accession>
<dbReference type="InterPro" id="IPR012737">
    <property type="entry name" value="DhaK_L_YcgS"/>
</dbReference>
<proteinExistence type="predicted"/>
<evidence type="ECO:0000313" key="5">
    <source>
        <dbReference type="Proteomes" id="UP000585272"/>
    </source>
</evidence>
<dbReference type="RefSeq" id="WP_183343770.1">
    <property type="nucleotide sequence ID" value="NZ_JACHNU010000006.1"/>
</dbReference>
<dbReference type="PROSITE" id="PS51480">
    <property type="entry name" value="DHAL"/>
    <property type="match status" value="1"/>
</dbReference>
<dbReference type="Pfam" id="PF02734">
    <property type="entry name" value="Dak2"/>
    <property type="match status" value="1"/>
</dbReference>
<evidence type="ECO:0000313" key="4">
    <source>
        <dbReference type="EMBL" id="MBB4664045.1"/>
    </source>
</evidence>
<evidence type="ECO:0000256" key="2">
    <source>
        <dbReference type="ARBA" id="ARBA00022777"/>
    </source>
</evidence>
<name>A0A840II96_9ACTN</name>
<dbReference type="InterPro" id="IPR050861">
    <property type="entry name" value="Dihydroxyacetone_Kinase"/>
</dbReference>
<evidence type="ECO:0000256" key="1">
    <source>
        <dbReference type="ARBA" id="ARBA00022679"/>
    </source>
</evidence>
<dbReference type="SUPFAM" id="SSF101473">
    <property type="entry name" value="DhaL-like"/>
    <property type="match status" value="1"/>
</dbReference>
<organism evidence="4 5">
    <name type="scientific">Conexibacter arvalis</name>
    <dbReference type="NCBI Taxonomy" id="912552"/>
    <lineage>
        <taxon>Bacteria</taxon>
        <taxon>Bacillati</taxon>
        <taxon>Actinomycetota</taxon>
        <taxon>Thermoleophilia</taxon>
        <taxon>Solirubrobacterales</taxon>
        <taxon>Conexibacteraceae</taxon>
        <taxon>Conexibacter</taxon>
    </lineage>
</organism>
<dbReference type="GO" id="GO:0004371">
    <property type="term" value="F:glycerone kinase activity"/>
    <property type="evidence" value="ECO:0007669"/>
    <property type="project" value="InterPro"/>
</dbReference>
<reference evidence="4 5" key="1">
    <citation type="submission" date="2020-08" db="EMBL/GenBank/DDBJ databases">
        <title>Genomic Encyclopedia of Archaeal and Bacterial Type Strains, Phase II (KMG-II): from individual species to whole genera.</title>
        <authorList>
            <person name="Goeker M."/>
        </authorList>
    </citation>
    <scope>NUCLEOTIDE SEQUENCE [LARGE SCALE GENOMIC DNA]</scope>
    <source>
        <strain evidence="4 5">DSM 23288</strain>
    </source>
</reference>
<dbReference type="Gene3D" id="1.25.40.340">
    <property type="match status" value="1"/>
</dbReference>
<dbReference type="GO" id="GO:0019563">
    <property type="term" value="P:glycerol catabolic process"/>
    <property type="evidence" value="ECO:0007669"/>
    <property type="project" value="TreeGrafter"/>
</dbReference>
<dbReference type="PANTHER" id="PTHR28629">
    <property type="entry name" value="TRIOKINASE/FMN CYCLASE"/>
    <property type="match status" value="1"/>
</dbReference>
<comment type="caution">
    <text evidence="4">The sequence shown here is derived from an EMBL/GenBank/DDBJ whole genome shotgun (WGS) entry which is preliminary data.</text>
</comment>
<protein>
    <submittedName>
        <fullName evidence="4">Dihydroxyacetone kinase-like protein</fullName>
        <ecNumber evidence="4">2.7.1.-</ecNumber>
    </submittedName>
</protein>
<keyword evidence="5" id="KW-1185">Reference proteome</keyword>